<dbReference type="InParanoid" id="A0A0L0HE28"/>
<feature type="compositionally biased region" description="Basic and acidic residues" evidence="1">
    <location>
        <begin position="276"/>
        <end position="316"/>
    </location>
</feature>
<gene>
    <name evidence="2" type="ORF">SPPG_05091</name>
</gene>
<organism evidence="2 3">
    <name type="scientific">Spizellomyces punctatus (strain DAOM BR117)</name>
    <dbReference type="NCBI Taxonomy" id="645134"/>
    <lineage>
        <taxon>Eukaryota</taxon>
        <taxon>Fungi</taxon>
        <taxon>Fungi incertae sedis</taxon>
        <taxon>Chytridiomycota</taxon>
        <taxon>Chytridiomycota incertae sedis</taxon>
        <taxon>Chytridiomycetes</taxon>
        <taxon>Spizellomycetales</taxon>
        <taxon>Spizellomycetaceae</taxon>
        <taxon>Spizellomyces</taxon>
    </lineage>
</organism>
<evidence type="ECO:0000313" key="2">
    <source>
        <dbReference type="EMBL" id="KNC99710.1"/>
    </source>
</evidence>
<sequence length="372" mass="41346">MEMMKVLSVSFLQDWDLVSSANNVIAFVEEGDSTIYNATIAPGNYSIANFPLAVADAMSAAGTQSYTVSYDGVSRKISIAATGPKKFKILPATRGTTAYILTGQSRWTETGYYQMVTLKNPVNLSGSYPVLLTSNIQVKGSRYLSDFNDSAQSVVAAVVPDSFGDVVTWTNDGGEWLPVDDTISKIEFYLIDSMTGLEVALNSPLTKQMEELDPNQESSAAPQENVEKPTEQVPVQQAEKKPEQPPMQKVKRPMTDKQRAALEKAQKARAAQLREMQAKREQEREEQEKQMKLDEAKRVLEQEKERKRKEKEERAMKRAKASNAPKKKQPATVSRAVRRTATPQRGSAGTKSKRLHLSTIKDSTGRMVRVYG</sequence>
<feature type="compositionally biased region" description="Polar residues" evidence="1">
    <location>
        <begin position="341"/>
        <end position="350"/>
    </location>
</feature>
<dbReference type="Proteomes" id="UP000053201">
    <property type="component" value="Unassembled WGS sequence"/>
</dbReference>
<dbReference type="AlphaFoldDB" id="A0A0L0HE28"/>
<feature type="compositionally biased region" description="Basic residues" evidence="1">
    <location>
        <begin position="317"/>
        <end position="329"/>
    </location>
</feature>
<dbReference type="EMBL" id="KQ257457">
    <property type="protein sequence ID" value="KNC99710.1"/>
    <property type="molecule type" value="Genomic_DNA"/>
</dbReference>
<proteinExistence type="predicted"/>
<dbReference type="GeneID" id="27688498"/>
<name>A0A0L0HE28_SPIPD</name>
<evidence type="ECO:0000313" key="3">
    <source>
        <dbReference type="Proteomes" id="UP000053201"/>
    </source>
</evidence>
<dbReference type="VEuPathDB" id="FungiDB:SPPG_05091"/>
<dbReference type="RefSeq" id="XP_016607750.1">
    <property type="nucleotide sequence ID" value="XM_016753322.1"/>
</dbReference>
<feature type="compositionally biased region" description="Basic and acidic residues" evidence="1">
    <location>
        <begin position="253"/>
        <end position="266"/>
    </location>
</feature>
<reference evidence="2 3" key="1">
    <citation type="submission" date="2009-08" db="EMBL/GenBank/DDBJ databases">
        <title>The Genome Sequence of Spizellomyces punctatus strain DAOM BR117.</title>
        <authorList>
            <consortium name="The Broad Institute Genome Sequencing Platform"/>
            <person name="Russ C."/>
            <person name="Cuomo C."/>
            <person name="Shea T."/>
            <person name="Young S.K."/>
            <person name="Zeng Q."/>
            <person name="Koehrsen M."/>
            <person name="Haas B."/>
            <person name="Borodovsky M."/>
            <person name="Guigo R."/>
            <person name="Alvarado L."/>
            <person name="Berlin A."/>
            <person name="Bochicchio J."/>
            <person name="Borenstein D."/>
            <person name="Chapman S."/>
            <person name="Chen Z."/>
            <person name="Engels R."/>
            <person name="Freedman E."/>
            <person name="Gellesch M."/>
            <person name="Goldberg J."/>
            <person name="Griggs A."/>
            <person name="Gujja S."/>
            <person name="Heiman D."/>
            <person name="Hepburn T."/>
            <person name="Howarth C."/>
            <person name="Jen D."/>
            <person name="Larson L."/>
            <person name="Lewis B."/>
            <person name="Mehta T."/>
            <person name="Park D."/>
            <person name="Pearson M."/>
            <person name="Roberts A."/>
            <person name="Saif S."/>
            <person name="Shenoy N."/>
            <person name="Sisk P."/>
            <person name="Stolte C."/>
            <person name="Sykes S."/>
            <person name="Thomson T."/>
            <person name="Walk T."/>
            <person name="White J."/>
            <person name="Yandava C."/>
            <person name="Burger G."/>
            <person name="Gray M.W."/>
            <person name="Holland P.W.H."/>
            <person name="King N."/>
            <person name="Lang F.B.F."/>
            <person name="Roger A.J."/>
            <person name="Ruiz-Trillo I."/>
            <person name="Lander E."/>
            <person name="Nusbaum C."/>
        </authorList>
    </citation>
    <scope>NUCLEOTIDE SEQUENCE [LARGE SCALE GENOMIC DNA]</scope>
    <source>
        <strain evidence="2 3">DAOM BR117</strain>
    </source>
</reference>
<evidence type="ECO:0000256" key="1">
    <source>
        <dbReference type="SAM" id="MobiDB-lite"/>
    </source>
</evidence>
<dbReference type="OrthoDB" id="2122093at2759"/>
<keyword evidence="3" id="KW-1185">Reference proteome</keyword>
<protein>
    <submittedName>
        <fullName evidence="2">Uncharacterized protein</fullName>
    </submittedName>
</protein>
<feature type="region of interest" description="Disordered" evidence="1">
    <location>
        <begin position="209"/>
        <end position="372"/>
    </location>
</feature>
<accession>A0A0L0HE28</accession>